<dbReference type="NCBIfam" id="NF047619">
    <property type="entry name" value="NADase_discoid"/>
    <property type="match status" value="1"/>
</dbReference>
<dbReference type="AlphaFoldDB" id="A0A1X7DLX3"/>
<dbReference type="STRING" id="1519643.SAMN06295933_2061"/>
<dbReference type="RefSeq" id="WP_085101831.1">
    <property type="nucleotide sequence ID" value="NZ_FWZU01000003.1"/>
</dbReference>
<reference evidence="3" key="1">
    <citation type="submission" date="2017-04" db="EMBL/GenBank/DDBJ databases">
        <authorList>
            <person name="Varghese N."/>
            <person name="Submissions S."/>
        </authorList>
    </citation>
    <scope>NUCLEOTIDE SEQUENCE [LARGE SCALE GENOMIC DNA]</scope>
    <source>
        <strain evidence="3">K3S</strain>
    </source>
</reference>
<sequence>MFRKLFFILLIIFAFPVICSANPVNIKALPFTAQIDETAFNVSILMDNDTATGWIFNTDGKKATQILQFSFPQGVVVDTIAFINGVNLKNIKVSKVKDIQVSFGGVHRQSATLKNISKRQVIKAVECITESLEIEAKSVYSDGKSDQAGISEIQIKYHIPNAKEKSSLIISRKELVKEPKLTAEQEKILAEKIEKLNQERLLLREMKNFFDKFYSAFVTISEEYPRMFVEEEFIRESSYFESFRSMLEKRGVLEKYQKAIVSTSGLRFNIRTHTADEVELWVKGSYSVIIDLKDNQVTENSLYILKKEYGEWKVKSKIEY</sequence>
<proteinExistence type="predicted"/>
<accession>A0A1X7DLX3</accession>
<dbReference type="OrthoDB" id="5450334at2"/>
<name>A0A1X7DLX3_9BACT</name>
<gene>
    <name evidence="2" type="ORF">SAMN06295933_2061</name>
</gene>
<evidence type="ECO:0000313" key="2">
    <source>
        <dbReference type="EMBL" id="SMF17932.1"/>
    </source>
</evidence>
<evidence type="ECO:0000259" key="1">
    <source>
        <dbReference type="Pfam" id="PF25302"/>
    </source>
</evidence>
<organism evidence="2 3">
    <name type="scientific">Desulfovibrio gilichinskyi</name>
    <dbReference type="NCBI Taxonomy" id="1519643"/>
    <lineage>
        <taxon>Bacteria</taxon>
        <taxon>Pseudomonadati</taxon>
        <taxon>Thermodesulfobacteriota</taxon>
        <taxon>Desulfovibrionia</taxon>
        <taxon>Desulfovibrionales</taxon>
        <taxon>Desulfovibrionaceae</taxon>
        <taxon>Desulfovibrio</taxon>
    </lineage>
</organism>
<feature type="domain" description="NAD glycohydrolase translocation F5/8 type C" evidence="1">
    <location>
        <begin position="34"/>
        <end position="155"/>
    </location>
</feature>
<dbReference type="InterPro" id="IPR057561">
    <property type="entry name" value="NADase_transloc"/>
</dbReference>
<protein>
    <recommendedName>
        <fullName evidence="1">NAD glycohydrolase translocation F5/8 type C domain-containing protein</fullName>
    </recommendedName>
</protein>
<dbReference type="EMBL" id="FWZU01000003">
    <property type="protein sequence ID" value="SMF17932.1"/>
    <property type="molecule type" value="Genomic_DNA"/>
</dbReference>
<dbReference type="Proteomes" id="UP000192906">
    <property type="component" value="Unassembled WGS sequence"/>
</dbReference>
<keyword evidence="3" id="KW-1185">Reference proteome</keyword>
<evidence type="ECO:0000313" key="3">
    <source>
        <dbReference type="Proteomes" id="UP000192906"/>
    </source>
</evidence>
<dbReference type="Pfam" id="PF25302">
    <property type="entry name" value="NADase_transloc"/>
    <property type="match status" value="1"/>
</dbReference>